<reference evidence="1" key="2">
    <citation type="submission" date="2023-01" db="EMBL/GenBank/DDBJ databases">
        <authorList>
            <person name="Sun Q."/>
            <person name="Evtushenko L."/>
        </authorList>
    </citation>
    <scope>NUCLEOTIDE SEQUENCE</scope>
    <source>
        <strain evidence="1">VKM Ac-1069</strain>
    </source>
</reference>
<sequence length="259" mass="28378">MTTAGTDARGPSPFFAAQADRRFSYCLYAPAARGPLPLVVVVHGTQRMAERYRDAYRGFAEEHGCLVVAPLFPAGADEPGDLSGYKRLEFRGTRYDLVLLAMLDEIALRYPVRTDRFHLHGFSGGGQFAHRFALLHPERLASVSVGAPGRITRIDPGTPWWLGTADVEERFGRRLDLPTLRTVPVQMVVGDRDLDTTEIAEPGIDAGGATRIDRLRSLRANFERHGIGVDLVLLPGIGHRGLEVQPAVQRFLAARLGAG</sequence>
<protein>
    <recommendedName>
        <fullName evidence="3">Esterase PHB depolymerase</fullName>
    </recommendedName>
</protein>
<dbReference type="Gene3D" id="3.40.50.1820">
    <property type="entry name" value="alpha/beta hydrolase"/>
    <property type="match status" value="1"/>
</dbReference>
<keyword evidence="2" id="KW-1185">Reference proteome</keyword>
<dbReference type="RefSeq" id="WP_037052480.1">
    <property type="nucleotide sequence ID" value="NZ_BAAAUZ010000046.1"/>
</dbReference>
<evidence type="ECO:0000313" key="2">
    <source>
        <dbReference type="Proteomes" id="UP001143463"/>
    </source>
</evidence>
<dbReference type="EMBL" id="BSFQ01000037">
    <property type="protein sequence ID" value="GLL14834.1"/>
    <property type="molecule type" value="Genomic_DNA"/>
</dbReference>
<reference evidence="1" key="1">
    <citation type="journal article" date="2014" name="Int. J. Syst. Evol. Microbiol.">
        <title>Complete genome sequence of Corynebacterium casei LMG S-19264T (=DSM 44701T), isolated from a smear-ripened cheese.</title>
        <authorList>
            <consortium name="US DOE Joint Genome Institute (JGI-PGF)"/>
            <person name="Walter F."/>
            <person name="Albersmeier A."/>
            <person name="Kalinowski J."/>
            <person name="Ruckert C."/>
        </authorList>
    </citation>
    <scope>NUCLEOTIDE SEQUENCE</scope>
    <source>
        <strain evidence="1">VKM Ac-1069</strain>
    </source>
</reference>
<dbReference type="AlphaFoldDB" id="A0A9W6NZB2"/>
<comment type="caution">
    <text evidence="1">The sequence shown here is derived from an EMBL/GenBank/DDBJ whole genome shotgun (WGS) entry which is preliminary data.</text>
</comment>
<accession>A0A9W6NZB2</accession>
<organism evidence="1 2">
    <name type="scientific">Pseudonocardia halophobica</name>
    <dbReference type="NCBI Taxonomy" id="29401"/>
    <lineage>
        <taxon>Bacteria</taxon>
        <taxon>Bacillati</taxon>
        <taxon>Actinomycetota</taxon>
        <taxon>Actinomycetes</taxon>
        <taxon>Pseudonocardiales</taxon>
        <taxon>Pseudonocardiaceae</taxon>
        <taxon>Pseudonocardia</taxon>
    </lineage>
</organism>
<dbReference type="SUPFAM" id="SSF53474">
    <property type="entry name" value="alpha/beta-Hydrolases"/>
    <property type="match status" value="1"/>
</dbReference>
<evidence type="ECO:0008006" key="3">
    <source>
        <dbReference type="Google" id="ProtNLM"/>
    </source>
</evidence>
<name>A0A9W6NZB2_9PSEU</name>
<dbReference type="InterPro" id="IPR029058">
    <property type="entry name" value="AB_hydrolase_fold"/>
</dbReference>
<gene>
    <name evidence="1" type="ORF">GCM10017577_59830</name>
</gene>
<evidence type="ECO:0000313" key="1">
    <source>
        <dbReference type="EMBL" id="GLL14834.1"/>
    </source>
</evidence>
<dbReference type="Proteomes" id="UP001143463">
    <property type="component" value="Unassembled WGS sequence"/>
</dbReference>
<proteinExistence type="predicted"/>